<proteinExistence type="predicted"/>
<reference evidence="1 2" key="1">
    <citation type="journal article" date="2018" name="Nat. Biotechnol.">
        <title>A standardized bacterial taxonomy based on genome phylogeny substantially revises the tree of life.</title>
        <authorList>
            <person name="Parks D.H."/>
            <person name="Chuvochina M."/>
            <person name="Waite D.W."/>
            <person name="Rinke C."/>
            <person name="Skarshewski A."/>
            <person name="Chaumeil P.A."/>
            <person name="Hugenholtz P."/>
        </authorList>
    </citation>
    <scope>NUCLEOTIDE SEQUENCE [LARGE SCALE GENOMIC DNA]</scope>
    <source>
        <strain evidence="1">UBA11728</strain>
    </source>
</reference>
<name>A0A3D2X7P8_9FIRM</name>
<sequence>MINQGDELREIITKFAESGWDLIDAPSIKWLNSNLNEKVSEIVTNELITAVEKADSECGNCGCEFDPLYKRALVLLRGI</sequence>
<accession>A0A3D2X7P8</accession>
<organism evidence="1 2">
    <name type="scientific">Lachnoclostridium phytofermentans</name>
    <dbReference type="NCBI Taxonomy" id="66219"/>
    <lineage>
        <taxon>Bacteria</taxon>
        <taxon>Bacillati</taxon>
        <taxon>Bacillota</taxon>
        <taxon>Clostridia</taxon>
        <taxon>Lachnospirales</taxon>
        <taxon>Lachnospiraceae</taxon>
    </lineage>
</organism>
<comment type="caution">
    <text evidence="1">The sequence shown here is derived from an EMBL/GenBank/DDBJ whole genome shotgun (WGS) entry which is preliminary data.</text>
</comment>
<dbReference type="Proteomes" id="UP000262969">
    <property type="component" value="Unassembled WGS sequence"/>
</dbReference>
<gene>
    <name evidence="1" type="ORF">DHW61_12175</name>
</gene>
<protein>
    <submittedName>
        <fullName evidence="1">Uncharacterized protein</fullName>
    </submittedName>
</protein>
<dbReference type="EMBL" id="DPVV01000408">
    <property type="protein sequence ID" value="HCL03142.1"/>
    <property type="molecule type" value="Genomic_DNA"/>
</dbReference>
<evidence type="ECO:0000313" key="1">
    <source>
        <dbReference type="EMBL" id="HCL03142.1"/>
    </source>
</evidence>
<evidence type="ECO:0000313" key="2">
    <source>
        <dbReference type="Proteomes" id="UP000262969"/>
    </source>
</evidence>
<dbReference type="AlphaFoldDB" id="A0A3D2X7P8"/>